<dbReference type="Gene3D" id="3.40.630.30">
    <property type="match status" value="1"/>
</dbReference>
<dbReference type="SUPFAM" id="SSF55729">
    <property type="entry name" value="Acyl-CoA N-acyltransferases (Nat)"/>
    <property type="match status" value="1"/>
</dbReference>
<dbReference type="EMBL" id="JACJHX010000012">
    <property type="protein sequence ID" value="MBA9028097.1"/>
    <property type="molecule type" value="Genomic_DNA"/>
</dbReference>
<name>A0ABR6CST9_9BACI</name>
<comment type="caution">
    <text evidence="1">The sequence shown here is derived from an EMBL/GenBank/DDBJ whole genome shotgun (WGS) entry which is preliminary data.</text>
</comment>
<dbReference type="Proteomes" id="UP000626697">
    <property type="component" value="Unassembled WGS sequence"/>
</dbReference>
<evidence type="ECO:0000313" key="2">
    <source>
        <dbReference type="Proteomes" id="UP000626697"/>
    </source>
</evidence>
<organism evidence="1 2">
    <name type="scientific">Peribacillus huizhouensis</name>
    <dbReference type="NCBI Taxonomy" id="1501239"/>
    <lineage>
        <taxon>Bacteria</taxon>
        <taxon>Bacillati</taxon>
        <taxon>Bacillota</taxon>
        <taxon>Bacilli</taxon>
        <taxon>Bacillales</taxon>
        <taxon>Bacillaceae</taxon>
        <taxon>Peribacillus</taxon>
    </lineage>
</organism>
<reference evidence="1 2" key="1">
    <citation type="submission" date="2020-08" db="EMBL/GenBank/DDBJ databases">
        <title>Genomic Encyclopedia of Type Strains, Phase IV (KMG-IV): sequencing the most valuable type-strain genomes for metagenomic binning, comparative biology and taxonomic classification.</title>
        <authorList>
            <person name="Goeker M."/>
        </authorList>
    </citation>
    <scope>NUCLEOTIDE SEQUENCE [LARGE SCALE GENOMIC DNA]</scope>
    <source>
        <strain evidence="1 2">DSM 105481</strain>
    </source>
</reference>
<proteinExistence type="predicted"/>
<dbReference type="InterPro" id="IPR016181">
    <property type="entry name" value="Acyl_CoA_acyltransferase"/>
</dbReference>
<protein>
    <submittedName>
        <fullName evidence="1">N-acetyltransferase YhbS</fullName>
    </submittedName>
</protein>
<gene>
    <name evidence="1" type="ORF">HNP81_003417</name>
</gene>
<sequence length="93" mass="10511">MNFTIKQETSSDYRAVETMIKSAFEHAEYTDHDEHNLVARLRKSGAFIPELSLHAVLENDIVGHILFTKIMIHNGKEKYPSLALAPVAVLPSY</sequence>
<evidence type="ECO:0000313" key="1">
    <source>
        <dbReference type="EMBL" id="MBA9028097.1"/>
    </source>
</evidence>
<keyword evidence="2" id="KW-1185">Reference proteome</keyword>
<accession>A0ABR6CST9</accession>